<reference evidence="1 2" key="1">
    <citation type="submission" date="2022-11" db="EMBL/GenBank/DDBJ databases">
        <title>Nonomuraea corallina sp. nov., a new species of the genus Nonomuraea isolated from sea side sediment in Thai sea.</title>
        <authorList>
            <person name="Ngamcharungchit C."/>
            <person name="Matsumoto A."/>
            <person name="Suriyachadkun C."/>
            <person name="Panbangred W."/>
            <person name="Inahashi Y."/>
            <person name="Intra B."/>
        </authorList>
    </citation>
    <scope>NUCLEOTIDE SEQUENCE [LARGE SCALE GENOMIC DNA]</scope>
    <source>
        <strain evidence="1 2">DSM 43553</strain>
    </source>
</reference>
<organism evidence="1 2">
    <name type="scientific">Nonomuraea ferruginea</name>
    <dbReference type="NCBI Taxonomy" id="46174"/>
    <lineage>
        <taxon>Bacteria</taxon>
        <taxon>Bacillati</taxon>
        <taxon>Actinomycetota</taxon>
        <taxon>Actinomycetes</taxon>
        <taxon>Streptosporangiales</taxon>
        <taxon>Streptosporangiaceae</taxon>
        <taxon>Nonomuraea</taxon>
    </lineage>
</organism>
<evidence type="ECO:0000313" key="2">
    <source>
        <dbReference type="Proteomes" id="UP001212498"/>
    </source>
</evidence>
<dbReference type="Proteomes" id="UP001212498">
    <property type="component" value="Unassembled WGS sequence"/>
</dbReference>
<proteinExistence type="predicted"/>
<keyword evidence="2" id="KW-1185">Reference proteome</keyword>
<protein>
    <submittedName>
        <fullName evidence="1">Uncharacterized protein</fullName>
    </submittedName>
</protein>
<sequence length="965" mass="104369">MSNDPVLPAGWQEFVGKPDPTTAKAVARALTQLGSPAALESVKLIAETLAERSAAERSEKSRLIAAQLRGEVAHAFMKATAATRLAHSTVRTPVEKPAPQHQNVAHYLDVLPPKQPGERPETTPGGHDPLTLEALDLATADLAALADRVADERDASSMGHLRKAAELVDSINAKPTTYSQERRAELAAAVKGTTQEHIVEQIGFRAAKTQRDKERGLSAENELAASYWRTNYVDTLQKFLAKLGTVMPDPDDILVNSPRVLEKLAMMVDPKVVAGLRIKPVVGRTGISVLSGISAFAKQDIAWKSILQELGATPSAYQLYELMDTGKPDAQADSTVNTWADLVALITGSPFARLQEIARQKTELAPVCAMVEHLVLGLTDEAGPKRTDALTANALRSLGRLLDIVVANQHNPSVALRAVDLMMDEIGIVVAVAGNYTGDDYRRAVRRVMLERAPSIAPLVEGEQVHMYSYLTTSGMEALGTALWIALSWRGHEQVSRSTEPIDYFETGELLRRLREGDTLTPHQDVLVATLNPSAPYSKPSPEELVVSVREALAAQKKGAAPCVLIIDATIQLAPGSTGGRGRLDVILGSLKEDIAAGRLEVFLCKSYQKYASFGTGKVAAGDLTLLSQKGNLESVFARAEALLQDIQLDLARHDEGQLVIHMLRHGHRDELALIDSAARNAKFVDEFCWPIDPKNKRQGTTYVDGIPLLLRATSTGKIDTLFGKLVLIDWRDSFSFLRTSYVGRIPGPWGASPAEQKEEWYVRINPGHESKETMVECFYAFGHLATSTPPGAGQPGQKQVDLGQLPLEAVLEHLKALDEVKGDAGVERYRNNIAASYCVFAVQNVGFGKDALVPLLAGFFAKRTGGVTIETQRYLAGELFSLLKEKTVDVVHDTGPVKLPPPPASGKKKVLSVDLTTVAGLCRAAAVLPAWRFTALAKEFELGQIGVSAEEKRLSALVAKAVKG</sequence>
<gene>
    <name evidence="1" type="ORF">OUY24_16535</name>
</gene>
<dbReference type="RefSeq" id="WP_271276834.1">
    <property type="nucleotide sequence ID" value="NZ_BAABFD010000004.1"/>
</dbReference>
<dbReference type="EMBL" id="JAPNUD010000037">
    <property type="protein sequence ID" value="MDA0642243.1"/>
    <property type="molecule type" value="Genomic_DNA"/>
</dbReference>
<comment type="caution">
    <text evidence="1">The sequence shown here is derived from an EMBL/GenBank/DDBJ whole genome shotgun (WGS) entry which is preliminary data.</text>
</comment>
<evidence type="ECO:0000313" key="1">
    <source>
        <dbReference type="EMBL" id="MDA0642243.1"/>
    </source>
</evidence>
<name>A0ABT4SZ49_9ACTN</name>
<accession>A0ABT4SZ49</accession>